<keyword evidence="1" id="KW-0732">Signal</keyword>
<name>A0A5M3W5I0_9ACTN</name>
<proteinExistence type="predicted"/>
<sequence>MRWLVPLVTAMSVVLTPAAASATERRPDPVAALKKQLVSGHGVKVVERRWTYIDHKLSRHIDWIEGVLQFNRGGVAGYEVRVKSGPQAGRIRTIAIGPYAYQSGGAVTKGKTWRRTASKPGRRSPFLTQMMIVEPATLKAVLATTTHFQSGVYRGTISLGKLYAVSPSYRGDTANRPDAREAELTVNWMMHTNKVGLPTLLVTKLADPENDLGYTNRNSEIVFTFWGKQVNLVPPPPGKIEK</sequence>
<evidence type="ECO:0000256" key="1">
    <source>
        <dbReference type="SAM" id="SignalP"/>
    </source>
</evidence>
<reference evidence="2 3" key="1">
    <citation type="submission" date="2019-10" db="EMBL/GenBank/DDBJ databases">
        <title>Whole genome shotgun sequence of Acrocarpospora corrugata NBRC 13972.</title>
        <authorList>
            <person name="Ichikawa N."/>
            <person name="Kimura A."/>
            <person name="Kitahashi Y."/>
            <person name="Komaki H."/>
            <person name="Oguchi A."/>
        </authorList>
    </citation>
    <scope>NUCLEOTIDE SEQUENCE [LARGE SCALE GENOMIC DNA]</scope>
    <source>
        <strain evidence="2 3">NBRC 13972</strain>
    </source>
</reference>
<dbReference type="AlphaFoldDB" id="A0A5M3W5I0"/>
<feature type="signal peptide" evidence="1">
    <location>
        <begin position="1"/>
        <end position="22"/>
    </location>
</feature>
<dbReference type="RefSeq" id="WP_155339667.1">
    <property type="nucleotide sequence ID" value="NZ_BAAABN010000082.1"/>
</dbReference>
<protein>
    <submittedName>
        <fullName evidence="2">Uncharacterized protein</fullName>
    </submittedName>
</protein>
<evidence type="ECO:0000313" key="2">
    <source>
        <dbReference type="EMBL" id="GES03510.1"/>
    </source>
</evidence>
<dbReference type="EMBL" id="BLAD01000069">
    <property type="protein sequence ID" value="GES03510.1"/>
    <property type="molecule type" value="Genomic_DNA"/>
</dbReference>
<evidence type="ECO:0000313" key="3">
    <source>
        <dbReference type="Proteomes" id="UP000334990"/>
    </source>
</evidence>
<comment type="caution">
    <text evidence="2">The sequence shown here is derived from an EMBL/GenBank/DDBJ whole genome shotgun (WGS) entry which is preliminary data.</text>
</comment>
<dbReference type="Proteomes" id="UP000334990">
    <property type="component" value="Unassembled WGS sequence"/>
</dbReference>
<gene>
    <name evidence="2" type="ORF">Acor_55760</name>
</gene>
<keyword evidence="3" id="KW-1185">Reference proteome</keyword>
<organism evidence="2 3">
    <name type="scientific">Acrocarpospora corrugata</name>
    <dbReference type="NCBI Taxonomy" id="35763"/>
    <lineage>
        <taxon>Bacteria</taxon>
        <taxon>Bacillati</taxon>
        <taxon>Actinomycetota</taxon>
        <taxon>Actinomycetes</taxon>
        <taxon>Streptosporangiales</taxon>
        <taxon>Streptosporangiaceae</taxon>
        <taxon>Acrocarpospora</taxon>
    </lineage>
</organism>
<accession>A0A5M3W5I0</accession>
<feature type="chain" id="PRO_5024415766" evidence="1">
    <location>
        <begin position="23"/>
        <end position="242"/>
    </location>
</feature>
<dbReference type="OrthoDB" id="3515039at2"/>